<organism evidence="1 2">
    <name type="scientific">Thioclava kandeliae</name>
    <dbReference type="NCBI Taxonomy" id="3070818"/>
    <lineage>
        <taxon>Bacteria</taxon>
        <taxon>Pseudomonadati</taxon>
        <taxon>Pseudomonadota</taxon>
        <taxon>Alphaproteobacteria</taxon>
        <taxon>Rhodobacterales</taxon>
        <taxon>Paracoccaceae</taxon>
        <taxon>Thioclava</taxon>
    </lineage>
</organism>
<dbReference type="Pfam" id="PF07103">
    <property type="entry name" value="DUF1365"/>
    <property type="match status" value="1"/>
</dbReference>
<dbReference type="PANTHER" id="PTHR33973">
    <property type="entry name" value="OS07G0153300 PROTEIN"/>
    <property type="match status" value="1"/>
</dbReference>
<reference evidence="1 2" key="1">
    <citation type="submission" date="2024-06" db="EMBL/GenBank/DDBJ databases">
        <title>Thioclava kandeliae sp. nov. from a rhizosphere soil sample of Kandelia candel in a mangrove.</title>
        <authorList>
            <person name="Mu T."/>
        </authorList>
    </citation>
    <scope>NUCLEOTIDE SEQUENCE [LARGE SCALE GENOMIC DNA]</scope>
    <source>
        <strain evidence="1 2">CPCC 100088</strain>
    </source>
</reference>
<sequence length="247" mass="28142">MTDYLPGETVHVRRGAIGHRFRYPVEYLFLDPEAPVGPRFFSYNRFNLFAFHDRDHGGERGAGQGAAWARHAFAQEGLSGPYRLRLLAQPRILGRVFNPVCFWMAFRGDDLIAVIAEVNNTFGDRHSYLCANAGFSPIRPADVLEARKIFHVSPFQDIGGGYHFQYAITATHVVIRIDFRNGAEGLIATYRAPRVELTDRRIVGAVLRRPWAPVRIMALILWEALRLKLKGARYRDRPAPPKEELTR</sequence>
<keyword evidence="2" id="KW-1185">Reference proteome</keyword>
<dbReference type="RefSeq" id="WP_350936693.1">
    <property type="nucleotide sequence ID" value="NZ_JAYWLC010000006.1"/>
</dbReference>
<dbReference type="EMBL" id="JAYWLC010000006">
    <property type="protein sequence ID" value="MER5172043.1"/>
    <property type="molecule type" value="Genomic_DNA"/>
</dbReference>
<name>A0ABV1SGL1_9RHOB</name>
<evidence type="ECO:0000313" key="1">
    <source>
        <dbReference type="EMBL" id="MER5172043.1"/>
    </source>
</evidence>
<protein>
    <submittedName>
        <fullName evidence="1">DUF1365 domain-containing protein</fullName>
    </submittedName>
</protein>
<proteinExistence type="predicted"/>
<dbReference type="Proteomes" id="UP001438953">
    <property type="component" value="Unassembled WGS sequence"/>
</dbReference>
<evidence type="ECO:0000313" key="2">
    <source>
        <dbReference type="Proteomes" id="UP001438953"/>
    </source>
</evidence>
<accession>A0ABV1SGL1</accession>
<comment type="caution">
    <text evidence="1">The sequence shown here is derived from an EMBL/GenBank/DDBJ whole genome shotgun (WGS) entry which is preliminary data.</text>
</comment>
<gene>
    <name evidence="1" type="ORF">VSX56_09670</name>
</gene>
<dbReference type="InterPro" id="IPR010775">
    <property type="entry name" value="DUF1365"/>
</dbReference>
<dbReference type="PANTHER" id="PTHR33973:SF4">
    <property type="entry name" value="OS07G0153300 PROTEIN"/>
    <property type="match status" value="1"/>
</dbReference>